<reference evidence="3" key="1">
    <citation type="submission" date="2020-04" db="EMBL/GenBank/DDBJ databases">
        <title>Draft genome resource of the tomato pathogen Pseudocercospora fuligena.</title>
        <authorList>
            <person name="Zaccaron A."/>
        </authorList>
    </citation>
    <scope>NUCLEOTIDE SEQUENCE</scope>
    <source>
        <strain evidence="3">PF001</strain>
    </source>
</reference>
<feature type="region of interest" description="Disordered" evidence="2">
    <location>
        <begin position="89"/>
        <end position="114"/>
    </location>
</feature>
<accession>A0A8H6R6T5</accession>
<gene>
    <name evidence="3" type="ORF">HII31_13198</name>
</gene>
<protein>
    <submittedName>
        <fullName evidence="3">Uncharacterized protein</fullName>
    </submittedName>
</protein>
<proteinExistence type="predicted"/>
<evidence type="ECO:0000313" key="4">
    <source>
        <dbReference type="Proteomes" id="UP000660729"/>
    </source>
</evidence>
<evidence type="ECO:0000256" key="1">
    <source>
        <dbReference type="SAM" id="Coils"/>
    </source>
</evidence>
<keyword evidence="4" id="KW-1185">Reference proteome</keyword>
<dbReference type="Gene3D" id="1.10.287.1490">
    <property type="match status" value="1"/>
</dbReference>
<dbReference type="AlphaFoldDB" id="A0A8H6R6T5"/>
<keyword evidence="1" id="KW-0175">Coiled coil</keyword>
<dbReference type="EMBL" id="JABCIY010000323">
    <property type="protein sequence ID" value="KAF7185464.1"/>
    <property type="molecule type" value="Genomic_DNA"/>
</dbReference>
<comment type="caution">
    <text evidence="3">The sequence shown here is derived from an EMBL/GenBank/DDBJ whole genome shotgun (WGS) entry which is preliminary data.</text>
</comment>
<name>A0A8H6R6T5_9PEZI</name>
<evidence type="ECO:0000313" key="3">
    <source>
        <dbReference type="EMBL" id="KAF7185464.1"/>
    </source>
</evidence>
<sequence>MCGDVLGKLSVFDYTSDMHSIADLKLLQPSCFLSDDRNALSLPNEIQQLQDRISDLDEQVSEKNSELTTLQQSLAKLSKSDDLLKQKLSTQRQRLDDQRSYPPPPTPMLRPLQI</sequence>
<dbReference type="Proteomes" id="UP000660729">
    <property type="component" value="Unassembled WGS sequence"/>
</dbReference>
<evidence type="ECO:0000256" key="2">
    <source>
        <dbReference type="SAM" id="MobiDB-lite"/>
    </source>
</evidence>
<feature type="coiled-coil region" evidence="1">
    <location>
        <begin position="46"/>
        <end position="73"/>
    </location>
</feature>
<organism evidence="3 4">
    <name type="scientific">Pseudocercospora fuligena</name>
    <dbReference type="NCBI Taxonomy" id="685502"/>
    <lineage>
        <taxon>Eukaryota</taxon>
        <taxon>Fungi</taxon>
        <taxon>Dikarya</taxon>
        <taxon>Ascomycota</taxon>
        <taxon>Pezizomycotina</taxon>
        <taxon>Dothideomycetes</taxon>
        <taxon>Dothideomycetidae</taxon>
        <taxon>Mycosphaerellales</taxon>
        <taxon>Mycosphaerellaceae</taxon>
        <taxon>Pseudocercospora</taxon>
    </lineage>
</organism>